<accession>A0ABQ3ZU58</accession>
<keyword evidence="2" id="KW-1185">Reference proteome</keyword>
<name>A0ABQ3ZU58_9ACTN</name>
<dbReference type="Proteomes" id="UP000603200">
    <property type="component" value="Unassembled WGS sequence"/>
</dbReference>
<organism evidence="1 2">
    <name type="scientific">Winogradskya humida</name>
    <dbReference type="NCBI Taxonomy" id="113566"/>
    <lineage>
        <taxon>Bacteria</taxon>
        <taxon>Bacillati</taxon>
        <taxon>Actinomycetota</taxon>
        <taxon>Actinomycetes</taxon>
        <taxon>Micromonosporales</taxon>
        <taxon>Micromonosporaceae</taxon>
        <taxon>Winogradskya</taxon>
    </lineage>
</organism>
<evidence type="ECO:0000313" key="2">
    <source>
        <dbReference type="Proteomes" id="UP000603200"/>
    </source>
</evidence>
<proteinExistence type="predicted"/>
<gene>
    <name evidence="1" type="ORF">Ahu01nite_052520</name>
</gene>
<dbReference type="EMBL" id="BOMN01000066">
    <property type="protein sequence ID" value="GIE22150.1"/>
    <property type="molecule type" value="Genomic_DNA"/>
</dbReference>
<evidence type="ECO:0000313" key="1">
    <source>
        <dbReference type="EMBL" id="GIE22150.1"/>
    </source>
</evidence>
<dbReference type="Pfam" id="PF14390">
    <property type="entry name" value="DUF4420"/>
    <property type="match status" value="1"/>
</dbReference>
<dbReference type="RefSeq" id="WP_203839246.1">
    <property type="nucleotide sequence ID" value="NZ_BAAATV010000002.1"/>
</dbReference>
<protein>
    <recommendedName>
        <fullName evidence="3">PD-(D/E)XK family protein DUF4420</fullName>
    </recommendedName>
</protein>
<reference evidence="1 2" key="1">
    <citation type="submission" date="2021-01" db="EMBL/GenBank/DDBJ databases">
        <title>Whole genome shotgun sequence of Actinoplanes humidus NBRC 14915.</title>
        <authorList>
            <person name="Komaki H."/>
            <person name="Tamura T."/>
        </authorList>
    </citation>
    <scope>NUCLEOTIDE SEQUENCE [LARGE SCALE GENOMIC DNA]</scope>
    <source>
        <strain evidence="1 2">NBRC 14915</strain>
    </source>
</reference>
<evidence type="ECO:0008006" key="3">
    <source>
        <dbReference type="Google" id="ProtNLM"/>
    </source>
</evidence>
<sequence>MRISEDDWAELEAGDLDHGVVTKRLLPRSGQDLYLAVQRPTNQRMLLLRIPASVAEAFVRQHGELPQTQGIQLAFTPMVSGHRNLQMALTTPERAEVFNPLIADVADAAGAATDPAAALNAGIQRFERWRHLLQSIAETGLSAEARRGLFGELVVLRDHLLPQLPDTQAVLSWTGPHKANQDFQLPAIAIEVKTGSGMQPGSLVIANERQLDATGMGRLVLIYLAVDERRGGTGESLNTMVDSLRSSLSPGPCSAFDDLLVRVGILTADRALYEEPRYTVRTTSFWHVTGDFPRIVETDLRLGVSQCRYRISTAGLDQYVMAAENLPGMLKGHQ</sequence>
<dbReference type="InterPro" id="IPR025534">
    <property type="entry name" value="DUF4420"/>
</dbReference>
<comment type="caution">
    <text evidence="1">The sequence shown here is derived from an EMBL/GenBank/DDBJ whole genome shotgun (WGS) entry which is preliminary data.</text>
</comment>